<dbReference type="GO" id="GO:0005654">
    <property type="term" value="C:nucleoplasm"/>
    <property type="evidence" value="ECO:0007669"/>
    <property type="project" value="TreeGrafter"/>
</dbReference>
<reference evidence="4" key="1">
    <citation type="submission" date="2023-06" db="EMBL/GenBank/DDBJ databases">
        <title>Reference genome for the Northern bat (Eptesicus nilssonii), a most northern bat species.</title>
        <authorList>
            <person name="Laine V.N."/>
            <person name="Pulliainen A.T."/>
            <person name="Lilley T.M."/>
        </authorList>
    </citation>
    <scope>NUCLEOTIDE SEQUENCE</scope>
    <source>
        <strain evidence="4">BLF_Eptnil</strain>
        <tissue evidence="4">Kidney</tissue>
    </source>
</reference>
<gene>
    <name evidence="4" type="ORF">QTO34_002725</name>
</gene>
<evidence type="ECO:0000313" key="4">
    <source>
        <dbReference type="EMBL" id="KAK1336691.1"/>
    </source>
</evidence>
<dbReference type="PANTHER" id="PTHR14715:SF2">
    <property type="entry name" value="PROTEIN FAM124B"/>
    <property type="match status" value="1"/>
</dbReference>
<keyword evidence="5" id="KW-1185">Reference proteome</keyword>
<feature type="domain" description="FAM124" evidence="3">
    <location>
        <begin position="63"/>
        <end position="297"/>
    </location>
</feature>
<comment type="similarity">
    <text evidence="1">Belongs to the FAM124 family.</text>
</comment>
<dbReference type="InterPro" id="IPR046365">
    <property type="entry name" value="FAM124_dom"/>
</dbReference>
<name>A0AA40LKE9_CNENI</name>
<evidence type="ECO:0000256" key="2">
    <source>
        <dbReference type="SAM" id="MobiDB-lite"/>
    </source>
</evidence>
<dbReference type="Pfam" id="PF15067">
    <property type="entry name" value="FAM124"/>
    <property type="match status" value="1"/>
</dbReference>
<dbReference type="AlphaFoldDB" id="A0AA40LKE9"/>
<sequence length="492" mass="54931">MITQAPPSPLDSEMDGETNPHLADRQGSLSQNRSLHLVKLGHPPRIVILTPSKMDKTQEPPAMTVHLLANSGQGALLQQALDQLLGCICPEVCLFMVSERVSPVNSYDRCHPKRSRFPGMSVLLFLHQSRGEERLFRVLHSLRQWPWQSHPALSLQGSPCPHSLARQEFYTLDSHMPVWGVRPVHGGPEVLRVTLYCTFDNYEDAISLYEMILQREATPQKSDFCYFVLYATESCALQLSLKQLPLGMSVDPKESSVLQFKVQEIGQLVPLLPHPCVPISRTRWQTQDYDGNKILLQIQSNPGLGVRNRIQGGPCLHKEDPGAEKAKEQGQAVQSGFSGISQAQWEPSIRQLSWHLVAKPWLLIPGQQPSYRCPTASVLFPPRTRGQNEGLGRENGFEKLEAETNVDTGHTVVNSEPRQSFLSRFPRDLQTSQPPPASSLGAAASKNNKNLKESIHPLSLAGQRDLDARKIISKCLHLPVQGEEKGEEEFFI</sequence>
<organism evidence="4 5">
    <name type="scientific">Cnephaeus nilssonii</name>
    <name type="common">Northern bat</name>
    <name type="synonym">Eptesicus nilssonii</name>
    <dbReference type="NCBI Taxonomy" id="3371016"/>
    <lineage>
        <taxon>Eukaryota</taxon>
        <taxon>Metazoa</taxon>
        <taxon>Chordata</taxon>
        <taxon>Craniata</taxon>
        <taxon>Vertebrata</taxon>
        <taxon>Euteleostomi</taxon>
        <taxon>Mammalia</taxon>
        <taxon>Eutheria</taxon>
        <taxon>Laurasiatheria</taxon>
        <taxon>Chiroptera</taxon>
        <taxon>Yangochiroptera</taxon>
        <taxon>Vespertilionidae</taxon>
        <taxon>Cnephaeus</taxon>
    </lineage>
</organism>
<dbReference type="PANTHER" id="PTHR14715">
    <property type="entry name" value="FAM124 DOMAIN-CONTAINING PROTEIN-RELATED"/>
    <property type="match status" value="1"/>
</dbReference>
<dbReference type="InterPro" id="IPR029380">
    <property type="entry name" value="FAM124"/>
</dbReference>
<accession>A0AA40LKE9</accession>
<evidence type="ECO:0000313" key="5">
    <source>
        <dbReference type="Proteomes" id="UP001177744"/>
    </source>
</evidence>
<comment type="caution">
    <text evidence="4">The sequence shown here is derived from an EMBL/GenBank/DDBJ whole genome shotgun (WGS) entry which is preliminary data.</text>
</comment>
<evidence type="ECO:0000259" key="3">
    <source>
        <dbReference type="Pfam" id="PF15067"/>
    </source>
</evidence>
<evidence type="ECO:0000256" key="1">
    <source>
        <dbReference type="ARBA" id="ARBA00006440"/>
    </source>
</evidence>
<dbReference type="EMBL" id="JAULJE010000012">
    <property type="protein sequence ID" value="KAK1336691.1"/>
    <property type="molecule type" value="Genomic_DNA"/>
</dbReference>
<dbReference type="Proteomes" id="UP001177744">
    <property type="component" value="Unassembled WGS sequence"/>
</dbReference>
<proteinExistence type="inferred from homology"/>
<feature type="region of interest" description="Disordered" evidence="2">
    <location>
        <begin position="1"/>
        <end position="26"/>
    </location>
</feature>
<protein>
    <recommendedName>
        <fullName evidence="3">FAM124 domain-containing protein</fullName>
    </recommendedName>
</protein>